<gene>
    <name evidence="1" type="ORF">BKA15_003471</name>
</gene>
<evidence type="ECO:0000313" key="2">
    <source>
        <dbReference type="Proteomes" id="UP000569914"/>
    </source>
</evidence>
<dbReference type="RefSeq" id="WP_179752762.1">
    <property type="nucleotide sequence ID" value="NZ_JACCBU010000001.1"/>
</dbReference>
<name>A0A7Y9I8G0_9ACTN</name>
<proteinExistence type="predicted"/>
<protein>
    <submittedName>
        <fullName evidence="1">Uncharacterized protein</fullName>
    </submittedName>
</protein>
<reference evidence="1 2" key="1">
    <citation type="submission" date="2020-07" db="EMBL/GenBank/DDBJ databases">
        <title>Sequencing the genomes of 1000 actinobacteria strains.</title>
        <authorList>
            <person name="Klenk H.-P."/>
        </authorList>
    </citation>
    <scope>NUCLEOTIDE SEQUENCE [LARGE SCALE GENOMIC DNA]</scope>
    <source>
        <strain evidence="1 2">DSM 22083</strain>
    </source>
</reference>
<comment type="caution">
    <text evidence="1">The sequence shown here is derived from an EMBL/GenBank/DDBJ whole genome shotgun (WGS) entry which is preliminary data.</text>
</comment>
<dbReference type="EMBL" id="JACCBU010000001">
    <property type="protein sequence ID" value="NYE72142.1"/>
    <property type="molecule type" value="Genomic_DNA"/>
</dbReference>
<sequence>MSSQVPSLASLAEFQRLHALPVKDSRVEAPAQALHSLREAAASAPPDYRDYLDEAVRCYEGGMYRAAVLMVWSACIQHLFSVIDGHQGGIKAMEAAHRARFGKGDAPPASYKKIGKTDDLLYFKEANVLLIAEDAGLINRNARDLLDEKLKLRNRCGHPTRYKPGREETVIFIESLLVNIIGGTMVNWQEDSTARQSA</sequence>
<accession>A0A7Y9I8G0</accession>
<dbReference type="Proteomes" id="UP000569914">
    <property type="component" value="Unassembled WGS sequence"/>
</dbReference>
<organism evidence="1 2">
    <name type="scientific">Microlunatus parietis</name>
    <dbReference type="NCBI Taxonomy" id="682979"/>
    <lineage>
        <taxon>Bacteria</taxon>
        <taxon>Bacillati</taxon>
        <taxon>Actinomycetota</taxon>
        <taxon>Actinomycetes</taxon>
        <taxon>Propionibacteriales</taxon>
        <taxon>Propionibacteriaceae</taxon>
        <taxon>Microlunatus</taxon>
    </lineage>
</organism>
<dbReference type="AlphaFoldDB" id="A0A7Y9I8G0"/>
<evidence type="ECO:0000313" key="1">
    <source>
        <dbReference type="EMBL" id="NYE72142.1"/>
    </source>
</evidence>
<keyword evidence="2" id="KW-1185">Reference proteome</keyword>